<evidence type="ECO:0000256" key="1">
    <source>
        <dbReference type="ARBA" id="ARBA00007613"/>
    </source>
</evidence>
<dbReference type="GO" id="GO:0015562">
    <property type="term" value="F:efflux transmembrane transporter activity"/>
    <property type="evidence" value="ECO:0007669"/>
    <property type="project" value="InterPro"/>
</dbReference>
<evidence type="ECO:0000256" key="3">
    <source>
        <dbReference type="SAM" id="MobiDB-lite"/>
    </source>
</evidence>
<comment type="similarity">
    <text evidence="1 2">Belongs to the outer membrane factor (OMF) (TC 1.B.17) family.</text>
</comment>
<dbReference type="NCBIfam" id="TIGR01845">
    <property type="entry name" value="outer_NodT"/>
    <property type="match status" value="1"/>
</dbReference>
<comment type="caution">
    <text evidence="4">The sequence shown here is derived from an EMBL/GenBank/DDBJ whole genome shotgun (WGS) entry which is preliminary data.</text>
</comment>
<dbReference type="AlphaFoldDB" id="A0A3E0UGE3"/>
<keyword evidence="2" id="KW-0449">Lipoprotein</keyword>
<keyword evidence="2" id="KW-0812">Transmembrane</keyword>
<dbReference type="OrthoDB" id="9770517at2"/>
<dbReference type="RefSeq" id="WP_116000329.1">
    <property type="nucleotide sequence ID" value="NZ_QUOV01000001.1"/>
</dbReference>
<dbReference type="EMBL" id="QUOV01000001">
    <property type="protein sequence ID" value="REL35657.1"/>
    <property type="molecule type" value="Genomic_DNA"/>
</dbReference>
<feature type="compositionally biased region" description="Basic and acidic residues" evidence="3">
    <location>
        <begin position="539"/>
        <end position="548"/>
    </location>
</feature>
<dbReference type="GO" id="GO:0009279">
    <property type="term" value="C:cell outer membrane"/>
    <property type="evidence" value="ECO:0007669"/>
    <property type="project" value="UniProtKB-SubCell"/>
</dbReference>
<proteinExistence type="inferred from homology"/>
<evidence type="ECO:0000313" key="4">
    <source>
        <dbReference type="EMBL" id="REL35657.1"/>
    </source>
</evidence>
<dbReference type="Pfam" id="PF02321">
    <property type="entry name" value="OEP"/>
    <property type="match status" value="2"/>
</dbReference>
<feature type="compositionally biased region" description="Polar residues" evidence="3">
    <location>
        <begin position="525"/>
        <end position="538"/>
    </location>
</feature>
<organism evidence="4 5">
    <name type="scientific">Thalassotalea euphylliae</name>
    <dbReference type="NCBI Taxonomy" id="1655234"/>
    <lineage>
        <taxon>Bacteria</taxon>
        <taxon>Pseudomonadati</taxon>
        <taxon>Pseudomonadota</taxon>
        <taxon>Gammaproteobacteria</taxon>
        <taxon>Alteromonadales</taxon>
        <taxon>Colwelliaceae</taxon>
        <taxon>Thalassotalea</taxon>
    </lineage>
</organism>
<accession>A0A3E0UGE3</accession>
<keyword evidence="2" id="KW-0472">Membrane</keyword>
<evidence type="ECO:0000313" key="5">
    <source>
        <dbReference type="Proteomes" id="UP000256999"/>
    </source>
</evidence>
<feature type="region of interest" description="Disordered" evidence="3">
    <location>
        <begin position="525"/>
        <end position="548"/>
    </location>
</feature>
<dbReference type="Gene3D" id="2.20.200.10">
    <property type="entry name" value="Outer membrane efflux proteins (OEP)"/>
    <property type="match status" value="1"/>
</dbReference>
<reference evidence="4 5" key="1">
    <citation type="submission" date="2018-08" db="EMBL/GenBank/DDBJ databases">
        <title>Thalassotalea euphylliae genome.</title>
        <authorList>
            <person name="Summers S."/>
            <person name="Rice S.A."/>
            <person name="Freckelton M.L."/>
            <person name="Nedved B.T."/>
            <person name="Hadfield M.G."/>
        </authorList>
    </citation>
    <scope>NUCLEOTIDE SEQUENCE [LARGE SCALE GENOMIC DNA]</scope>
    <source>
        <strain evidence="4 5">H2</strain>
    </source>
</reference>
<dbReference type="PANTHER" id="PTHR30203">
    <property type="entry name" value="OUTER MEMBRANE CATION EFFLUX PROTEIN"/>
    <property type="match status" value="1"/>
</dbReference>
<dbReference type="Gene3D" id="1.20.1600.10">
    <property type="entry name" value="Outer membrane efflux proteins (OEP)"/>
    <property type="match status" value="1"/>
</dbReference>
<dbReference type="InterPro" id="IPR003423">
    <property type="entry name" value="OMP_efflux"/>
</dbReference>
<dbReference type="InterPro" id="IPR010131">
    <property type="entry name" value="MdtP/NodT-like"/>
</dbReference>
<keyword evidence="2" id="KW-1134">Transmembrane beta strand</keyword>
<protein>
    <submittedName>
        <fullName evidence="4">TolC family protein</fullName>
    </submittedName>
</protein>
<dbReference type="Proteomes" id="UP000256999">
    <property type="component" value="Unassembled WGS sequence"/>
</dbReference>
<dbReference type="SUPFAM" id="SSF56954">
    <property type="entry name" value="Outer membrane efflux proteins (OEP)"/>
    <property type="match status" value="1"/>
</dbReference>
<keyword evidence="2" id="KW-0564">Palmitate</keyword>
<sequence>MKKSSSKVCSIPTYRPTARVITKVSNSIVCTGLILLTTGCASQSAISELAKKPPLPEQWQTQIAKPQLAIHRTTEPASDSQLAVGELTSNQGVVGEWQLVVNSELLNKLISTGLANNYQLNASYQNLLITKEQLNIADASDFPELSLAINQSRRKSVSAEQASFSNSADLSLQLSYELDIWGKLSAEQRQAQLEYSAAKLDLNQRQNDLISQIVSSWYALAQAQTLVNLYQDRAANLFNNLDIINASYKLGLTDALDVYLAQNEVNSEQARVDAQQQVVLERQRELELLVANYPKGHLVKNTRFELPTFAKQSLSELPASVLTNNFELQSSWLSLLAADAGVAVAHKQRFPSLRLTASGGDSSDELGNLLSGNPLAWSISGAITAPLFNAGRLKSLEQQARLQVKAQEQAYLDQVYSKLADIENQISNHTALTKQLNHIQQAKDNAIAAEDLSFNQYLKGLVNYTTVLEAQRRAFDAQTNLVEITHQIIQNRIAMLTSIGGKNIGAMLADGNLSKNNDGAIALASSTQAETQQVTSDSNRVEKHHDVQ</sequence>
<dbReference type="PANTHER" id="PTHR30203:SF23">
    <property type="entry name" value="OUTER MEMBRANE EFFLUX PROTEIN"/>
    <property type="match status" value="1"/>
</dbReference>
<comment type="subcellular location">
    <subcellularLocation>
        <location evidence="2">Cell outer membrane</location>
        <topology evidence="2">Lipid-anchor</topology>
    </subcellularLocation>
</comment>
<evidence type="ECO:0000256" key="2">
    <source>
        <dbReference type="RuleBase" id="RU362097"/>
    </source>
</evidence>
<gene>
    <name evidence="4" type="ORF">DXX92_09990</name>
</gene>
<name>A0A3E0UGE3_9GAMM</name>